<keyword evidence="2" id="KW-1185">Reference proteome</keyword>
<dbReference type="OrthoDB" id="1680482at2759"/>
<dbReference type="AlphaFoldDB" id="A0A2P5BHM3"/>
<proteinExistence type="predicted"/>
<evidence type="ECO:0000313" key="2">
    <source>
        <dbReference type="Proteomes" id="UP000237105"/>
    </source>
</evidence>
<name>A0A2P5BHM3_PARAD</name>
<dbReference type="EMBL" id="JXTB01000279">
    <property type="protein sequence ID" value="PON48302.1"/>
    <property type="molecule type" value="Genomic_DNA"/>
</dbReference>
<gene>
    <name evidence="1" type="ORF">PanWU01x14_238310</name>
</gene>
<protein>
    <submittedName>
        <fullName evidence="1">Uncharacterized protein</fullName>
    </submittedName>
</protein>
<dbReference type="Proteomes" id="UP000237105">
    <property type="component" value="Unassembled WGS sequence"/>
</dbReference>
<sequence length="74" mass="8595">MEIDLLAHVINIYDFDQALYNAISIEETMTLMVKILPYFLLVIPEIIDQTNLDLATLTRPQDFDLRKLSPKDMP</sequence>
<evidence type="ECO:0000313" key="1">
    <source>
        <dbReference type="EMBL" id="PON48302.1"/>
    </source>
</evidence>
<organism evidence="1 2">
    <name type="scientific">Parasponia andersonii</name>
    <name type="common">Sponia andersonii</name>
    <dbReference type="NCBI Taxonomy" id="3476"/>
    <lineage>
        <taxon>Eukaryota</taxon>
        <taxon>Viridiplantae</taxon>
        <taxon>Streptophyta</taxon>
        <taxon>Embryophyta</taxon>
        <taxon>Tracheophyta</taxon>
        <taxon>Spermatophyta</taxon>
        <taxon>Magnoliopsida</taxon>
        <taxon>eudicotyledons</taxon>
        <taxon>Gunneridae</taxon>
        <taxon>Pentapetalae</taxon>
        <taxon>rosids</taxon>
        <taxon>fabids</taxon>
        <taxon>Rosales</taxon>
        <taxon>Cannabaceae</taxon>
        <taxon>Parasponia</taxon>
    </lineage>
</organism>
<accession>A0A2P5BHM3</accession>
<reference evidence="2" key="1">
    <citation type="submission" date="2016-06" db="EMBL/GenBank/DDBJ databases">
        <title>Parallel loss of symbiosis genes in relatives of nitrogen-fixing non-legume Parasponia.</title>
        <authorList>
            <person name="Van Velzen R."/>
            <person name="Holmer R."/>
            <person name="Bu F."/>
            <person name="Rutten L."/>
            <person name="Van Zeijl A."/>
            <person name="Liu W."/>
            <person name="Santuari L."/>
            <person name="Cao Q."/>
            <person name="Sharma T."/>
            <person name="Shen D."/>
            <person name="Roswanjaya Y."/>
            <person name="Wardhani T."/>
            <person name="Kalhor M.S."/>
            <person name="Jansen J."/>
            <person name="Van den Hoogen J."/>
            <person name="Gungor B."/>
            <person name="Hartog M."/>
            <person name="Hontelez J."/>
            <person name="Verver J."/>
            <person name="Yang W.-C."/>
            <person name="Schijlen E."/>
            <person name="Repin R."/>
            <person name="Schilthuizen M."/>
            <person name="Schranz E."/>
            <person name="Heidstra R."/>
            <person name="Miyata K."/>
            <person name="Fedorova E."/>
            <person name="Kohlen W."/>
            <person name="Bisseling T."/>
            <person name="Smit S."/>
            <person name="Geurts R."/>
        </authorList>
    </citation>
    <scope>NUCLEOTIDE SEQUENCE [LARGE SCALE GENOMIC DNA]</scope>
    <source>
        <strain evidence="2">cv. WU1-14</strain>
    </source>
</reference>
<comment type="caution">
    <text evidence="1">The sequence shown here is derived from an EMBL/GenBank/DDBJ whole genome shotgun (WGS) entry which is preliminary data.</text>
</comment>